<dbReference type="AlphaFoldDB" id="A0A318S6B3"/>
<dbReference type="EMBL" id="QJSX01000007">
    <property type="protein sequence ID" value="PYE53753.1"/>
    <property type="molecule type" value="Genomic_DNA"/>
</dbReference>
<organism evidence="2 3">
    <name type="scientific">Deinococcus yavapaiensis KR-236</name>
    <dbReference type="NCBI Taxonomy" id="694435"/>
    <lineage>
        <taxon>Bacteria</taxon>
        <taxon>Thermotogati</taxon>
        <taxon>Deinococcota</taxon>
        <taxon>Deinococci</taxon>
        <taxon>Deinococcales</taxon>
        <taxon>Deinococcaceae</taxon>
        <taxon>Deinococcus</taxon>
    </lineage>
</organism>
<dbReference type="Proteomes" id="UP000248326">
    <property type="component" value="Unassembled WGS sequence"/>
</dbReference>
<gene>
    <name evidence="2" type="ORF">DES52_10711</name>
</gene>
<evidence type="ECO:0000313" key="2">
    <source>
        <dbReference type="EMBL" id="PYE53753.1"/>
    </source>
</evidence>
<proteinExistence type="predicted"/>
<evidence type="ECO:0000313" key="3">
    <source>
        <dbReference type="Proteomes" id="UP000248326"/>
    </source>
</evidence>
<sequence length="64" mass="6610">MTIPKTAFTPAATRHLALRPRPDHPVFAKGPSTPRAASVTLGPATESGAHELSRPPGVLQGESA</sequence>
<comment type="caution">
    <text evidence="2">The sequence shown here is derived from an EMBL/GenBank/DDBJ whole genome shotgun (WGS) entry which is preliminary data.</text>
</comment>
<accession>A0A318S6B3</accession>
<keyword evidence="3" id="KW-1185">Reference proteome</keyword>
<dbReference type="RefSeq" id="WP_245900895.1">
    <property type="nucleotide sequence ID" value="NZ_QJSX01000007.1"/>
</dbReference>
<protein>
    <submittedName>
        <fullName evidence="2">Uncharacterized protein</fullName>
    </submittedName>
</protein>
<name>A0A318S6B3_9DEIO</name>
<reference evidence="2 3" key="1">
    <citation type="submission" date="2018-06" db="EMBL/GenBank/DDBJ databases">
        <title>Genomic Encyclopedia of Type Strains, Phase IV (KMG-IV): sequencing the most valuable type-strain genomes for metagenomic binning, comparative biology and taxonomic classification.</title>
        <authorList>
            <person name="Goeker M."/>
        </authorList>
    </citation>
    <scope>NUCLEOTIDE SEQUENCE [LARGE SCALE GENOMIC DNA]</scope>
    <source>
        <strain evidence="2 3">DSM 18048</strain>
    </source>
</reference>
<feature type="region of interest" description="Disordered" evidence="1">
    <location>
        <begin position="1"/>
        <end position="64"/>
    </location>
</feature>
<evidence type="ECO:0000256" key="1">
    <source>
        <dbReference type="SAM" id="MobiDB-lite"/>
    </source>
</evidence>